<sequence length="231" mass="24395">MPPSTPPTQGRAVHLPSAAALVVADLHVGRAAASNAGPLLDERADLRERLAAVVAATDPETVVLAGDLLHRFGTPRARAVGTLRTLAGRIRAAGARPVAVAGNHDGGLDDAWPGPVHDAYRLADGTVVCHGHEAPATDAARYVCGHVHPALTVEGDKRDCFLWTESGYRDRPTLVLPAFSAVAAGVRVERRDDVDSPLVSTLDAARPGVVADGETLWFPPLSDLRPHLRRR</sequence>
<evidence type="ECO:0000313" key="3">
    <source>
        <dbReference type="Proteomes" id="UP000428325"/>
    </source>
</evidence>
<dbReference type="PANTHER" id="PTHR39323:SF1">
    <property type="entry name" value="BLR1149 PROTEIN"/>
    <property type="match status" value="1"/>
</dbReference>
<protein>
    <submittedName>
        <fullName evidence="2">Metallophosphoesterase</fullName>
    </submittedName>
</protein>
<organism evidence="2 3">
    <name type="scientific">Haloplanus rallus</name>
    <dbReference type="NCBI Taxonomy" id="1816183"/>
    <lineage>
        <taxon>Archaea</taxon>
        <taxon>Methanobacteriati</taxon>
        <taxon>Methanobacteriota</taxon>
        <taxon>Stenosarchaea group</taxon>
        <taxon>Halobacteria</taxon>
        <taxon>Halobacteriales</taxon>
        <taxon>Haloferacaceae</taxon>
        <taxon>Haloplanus</taxon>
    </lineage>
</organism>
<dbReference type="Pfam" id="PF00149">
    <property type="entry name" value="Metallophos"/>
    <property type="match status" value="1"/>
</dbReference>
<dbReference type="OrthoDB" id="18264at2157"/>
<evidence type="ECO:0000313" key="2">
    <source>
        <dbReference type="EMBL" id="QGX94629.1"/>
    </source>
</evidence>
<reference evidence="2 3" key="1">
    <citation type="submission" date="2018-12" db="EMBL/GenBank/DDBJ databases">
        <title>Complete genome sequence of Haloplanus rallus MBLA0036.</title>
        <authorList>
            <person name="Nam Y.-d."/>
            <person name="Kang J."/>
            <person name="Chung W.-H."/>
            <person name="Park Y.S."/>
        </authorList>
    </citation>
    <scope>NUCLEOTIDE SEQUENCE [LARGE SCALE GENOMIC DNA]</scope>
    <source>
        <strain evidence="2 3">MBLA0036</strain>
    </source>
</reference>
<feature type="domain" description="Calcineurin-like phosphoesterase" evidence="1">
    <location>
        <begin position="21"/>
        <end position="132"/>
    </location>
</feature>
<dbReference type="GO" id="GO:0016787">
    <property type="term" value="F:hydrolase activity"/>
    <property type="evidence" value="ECO:0007669"/>
    <property type="project" value="InterPro"/>
</dbReference>
<dbReference type="AlphaFoldDB" id="A0A6B9FE89"/>
<dbReference type="InterPro" id="IPR004843">
    <property type="entry name" value="Calcineurin-like_PHP"/>
</dbReference>
<gene>
    <name evidence="2" type="ORF">EI982_07405</name>
</gene>
<dbReference type="SUPFAM" id="SSF56300">
    <property type="entry name" value="Metallo-dependent phosphatases"/>
    <property type="match status" value="1"/>
</dbReference>
<dbReference type="RefSeq" id="WP_157688936.1">
    <property type="nucleotide sequence ID" value="NZ_CP034345.1"/>
</dbReference>
<accession>A0A6B9FE89</accession>
<proteinExistence type="predicted"/>
<dbReference type="Proteomes" id="UP000428325">
    <property type="component" value="Chromosome"/>
</dbReference>
<dbReference type="Gene3D" id="3.60.21.10">
    <property type="match status" value="1"/>
</dbReference>
<dbReference type="PANTHER" id="PTHR39323">
    <property type="entry name" value="BLR1149 PROTEIN"/>
    <property type="match status" value="1"/>
</dbReference>
<dbReference type="KEGG" id="hra:EI982_07405"/>
<name>A0A6B9FE89_9EURY</name>
<dbReference type="EMBL" id="CP034345">
    <property type="protein sequence ID" value="QGX94629.1"/>
    <property type="molecule type" value="Genomic_DNA"/>
</dbReference>
<evidence type="ECO:0000259" key="1">
    <source>
        <dbReference type="Pfam" id="PF00149"/>
    </source>
</evidence>
<keyword evidence="3" id="KW-1185">Reference proteome</keyword>
<dbReference type="InterPro" id="IPR029052">
    <property type="entry name" value="Metallo-depent_PP-like"/>
</dbReference>
<dbReference type="GeneID" id="99245931"/>